<dbReference type="Proteomes" id="UP001231649">
    <property type="component" value="Chromosome 19"/>
</dbReference>
<sequence length="768" mass="87682">METYFAIQGDTTTKITKARVNFKKSPKERLTQSYLETRLETLENYWTSYRDTHRVIVSEFNPKDLVKSSYCTTDAYGVTEDLYTDYKTELQDCLIKFKLDSSTVALSSSKVMESNVGQSFSVRLPKISIPSFSGKYTEWTSFRDLFMSLIHNNKALDDVQRLHYLKGYLTGEAEQLLRHIPVTASNYKVCWDQLEHRYNNKLHLANCILKRFMNQKNITSESSSAIKELLDTTNECLNALNNLNIDISSWDIIVIYIISLKLDTESRKLWETQICKFNNELPKINDLQEFLEQRFRSLEFLDNKVSYRSNNSTRTTKAMHVTSNATCEFCAESHKLINCKKFSKENVDSRRDFVQTNKLCFNCLGPNHSVFSCRLSTSCRICRKRHHSLLHPKSFPKGNHVTRDKEDDGTDQAIPSTSQSESPRNVVSCFSNVDSQVLLATALVKVEARTGTFVLRSLLDQGSQASFITESSVQMLGLRKIKNKSLISGLGSDQSATLHSKWFVTLRLQSCHDPNFKVVVKAHVLKNITSLLPERKIVLTSWSLQMSDLKLADPSFNTPNKIDILLGAEVYGQILMDGLIKGLPGFPMAQNTKLGWILSGCINSQSNQGSQSNKIVNTHTAIVTNDLLKKLSEEEQTCEDSFTEMFPKDSSGRYVERLPFKSDPVWKCGNSDKIARKRFYLLEKRLLKNFKFRTKCSDVLEEYLALGQMEVVPEPQLDNPSSVYDLVTTKSRTAPVKQSSTPRLELNDPKRQHENTVHYRKGKIKKTD</sequence>
<proteinExistence type="predicted"/>
<evidence type="ECO:0000313" key="1">
    <source>
        <dbReference type="EMBL" id="KAJ8720595.1"/>
    </source>
</evidence>
<protein>
    <submittedName>
        <fullName evidence="1">Uncharacterized protein</fullName>
    </submittedName>
</protein>
<dbReference type="EMBL" id="CM056795">
    <property type="protein sequence ID" value="KAJ8720595.1"/>
    <property type="molecule type" value="Genomic_DNA"/>
</dbReference>
<accession>A0ACC2QLL1</accession>
<reference evidence="1" key="1">
    <citation type="submission" date="2023-03" db="EMBL/GenBank/DDBJ databases">
        <title>Chromosome-level genomes of two armyworms, Mythimna separata and Mythimna loreyi, provide insights into the biosynthesis and reception of sex pheromones.</title>
        <authorList>
            <person name="Zhao H."/>
        </authorList>
    </citation>
    <scope>NUCLEOTIDE SEQUENCE</scope>
    <source>
        <strain evidence="1">BeijingLab</strain>
    </source>
</reference>
<name>A0ACC2QLL1_9NEOP</name>
<organism evidence="1 2">
    <name type="scientific">Mythimna loreyi</name>
    <dbReference type="NCBI Taxonomy" id="667449"/>
    <lineage>
        <taxon>Eukaryota</taxon>
        <taxon>Metazoa</taxon>
        <taxon>Ecdysozoa</taxon>
        <taxon>Arthropoda</taxon>
        <taxon>Hexapoda</taxon>
        <taxon>Insecta</taxon>
        <taxon>Pterygota</taxon>
        <taxon>Neoptera</taxon>
        <taxon>Endopterygota</taxon>
        <taxon>Lepidoptera</taxon>
        <taxon>Glossata</taxon>
        <taxon>Ditrysia</taxon>
        <taxon>Noctuoidea</taxon>
        <taxon>Noctuidae</taxon>
        <taxon>Noctuinae</taxon>
        <taxon>Hadenini</taxon>
        <taxon>Mythimna</taxon>
    </lineage>
</organism>
<comment type="caution">
    <text evidence="1">The sequence shown here is derived from an EMBL/GenBank/DDBJ whole genome shotgun (WGS) entry which is preliminary data.</text>
</comment>
<gene>
    <name evidence="1" type="ORF">PYW08_006060</name>
</gene>
<keyword evidence="2" id="KW-1185">Reference proteome</keyword>
<evidence type="ECO:0000313" key="2">
    <source>
        <dbReference type="Proteomes" id="UP001231649"/>
    </source>
</evidence>